<comment type="caution">
    <text evidence="2">The sequence shown here is derived from an EMBL/GenBank/DDBJ whole genome shotgun (WGS) entry which is preliminary data.</text>
</comment>
<dbReference type="Gene3D" id="1.10.150.20">
    <property type="entry name" value="5' to 3' exonuclease, C-terminal subdomain"/>
    <property type="match status" value="2"/>
</dbReference>
<accession>A0A194ALE7</accession>
<gene>
    <name evidence="2" type="ORF">DPF_2592</name>
</gene>
<proteinExistence type="predicted"/>
<keyword evidence="3" id="KW-1185">Reference proteome</keyword>
<evidence type="ECO:0000313" key="2">
    <source>
        <dbReference type="EMBL" id="GAU09856.1"/>
    </source>
</evidence>
<dbReference type="OrthoDB" id="9794786at2"/>
<dbReference type="EMBL" id="BDFE01000020">
    <property type="protein sequence ID" value="GAU09856.1"/>
    <property type="molecule type" value="Genomic_DNA"/>
</dbReference>
<dbReference type="InterPro" id="IPR025567">
    <property type="entry name" value="DUF4332"/>
</dbReference>
<dbReference type="Pfam" id="PF14229">
    <property type="entry name" value="DUF4332"/>
    <property type="match status" value="1"/>
</dbReference>
<reference evidence="3" key="1">
    <citation type="submission" date="2016-06" db="EMBL/GenBank/DDBJ databases">
        <title>Draft genome sequence of Desulfoplanes formicivorans strain Pf12B.</title>
        <authorList>
            <person name="Watanabe M."/>
            <person name="Kojima H."/>
            <person name="Fukui M."/>
        </authorList>
    </citation>
    <scope>NUCLEOTIDE SEQUENCE [LARGE SCALE GENOMIC DNA]</scope>
    <source>
        <strain evidence="3">Pf12B</strain>
    </source>
</reference>
<dbReference type="STRING" id="1592317.DPF_2592"/>
<feature type="domain" description="DUF4332" evidence="1">
    <location>
        <begin position="8"/>
        <end position="128"/>
    </location>
</feature>
<protein>
    <submittedName>
        <fullName evidence="2">Ferredoxin</fullName>
    </submittedName>
</protein>
<organism evidence="2 3">
    <name type="scientific">Desulfoplanes formicivorans</name>
    <dbReference type="NCBI Taxonomy" id="1592317"/>
    <lineage>
        <taxon>Bacteria</taxon>
        <taxon>Pseudomonadati</taxon>
        <taxon>Thermodesulfobacteriota</taxon>
        <taxon>Desulfovibrionia</taxon>
        <taxon>Desulfovibrionales</taxon>
        <taxon>Desulfoplanaceae</taxon>
        <taxon>Desulfoplanes</taxon>
    </lineage>
</organism>
<sequence length="134" mass="14782">MTKLSSIEGIGSVYMAKLEAGGIDSVEELLEKAGPRKGRKELAEHAGISEKLILAWVNRADLSRVRGISTQYADLLECAGVDTVPELARRNPENLVEAMAKANEDKNLVRKLPAPSQVEDWIAQSKELPRMVHY</sequence>
<evidence type="ECO:0000313" key="3">
    <source>
        <dbReference type="Proteomes" id="UP000095200"/>
    </source>
</evidence>
<dbReference type="Proteomes" id="UP000095200">
    <property type="component" value="Unassembled WGS sequence"/>
</dbReference>
<dbReference type="AlphaFoldDB" id="A0A194ALE7"/>
<evidence type="ECO:0000259" key="1">
    <source>
        <dbReference type="Pfam" id="PF14229"/>
    </source>
</evidence>
<name>A0A194ALE7_9BACT</name>
<dbReference type="RefSeq" id="WP_069860085.1">
    <property type="nucleotide sequence ID" value="NZ_BDFE01000020.1"/>
</dbReference>